<evidence type="ECO:0000313" key="3">
    <source>
        <dbReference type="Proteomes" id="UP000887013"/>
    </source>
</evidence>
<feature type="domain" description="DUF5641" evidence="1">
    <location>
        <begin position="5"/>
        <end position="46"/>
    </location>
</feature>
<sequence length="395" mass="45719">MIKKRLHWLLGRVLELFPGKDGIIRLVKLRTEKGNVLRPIQRLYPLELKPNYEQVVSENRKGPEVVTEYPELNTDSNKTVPSTKIKSEARELVESFPITNENYPLAIESLTERYGRKELLIDFYVRELLRLVLNNATKKKQDSLSGLYNKLSTQLRALSSLGVTTDQCGVILYPLVESSLPTHILRSFERQIKNIDSGQSISTLDAIVSFLKSEVQSEEKIKLSRSEIYLMNANASTWQRANVRSHPMLNYSFKNQTIQDIPLNNVSDLDQIEKTNIVLRWRYIQKVRENLKQRFKREYLGFLRSSVTKREEKINVGKDGIIRLVKLRTEKGNVLRPIQRLYPLELKPNYEQVVSENRKGPEVVTEYPELNTDSNKTVPVTSSGREIKPVKRLDL</sequence>
<gene>
    <name evidence="2" type="primary">ALC57_05371</name>
    <name evidence="2" type="ORF">NPIL_429041</name>
</gene>
<comment type="caution">
    <text evidence="2">The sequence shown here is derived from an EMBL/GenBank/DDBJ whole genome shotgun (WGS) entry which is preliminary data.</text>
</comment>
<dbReference type="Pfam" id="PF18701">
    <property type="entry name" value="DUF5641"/>
    <property type="match status" value="1"/>
</dbReference>
<reference evidence="2" key="1">
    <citation type="submission" date="2020-08" db="EMBL/GenBank/DDBJ databases">
        <title>Multicomponent nature underlies the extraordinary mechanical properties of spider dragline silk.</title>
        <authorList>
            <person name="Kono N."/>
            <person name="Nakamura H."/>
            <person name="Mori M."/>
            <person name="Yoshida Y."/>
            <person name="Ohtoshi R."/>
            <person name="Malay A.D."/>
            <person name="Moran D.A.P."/>
            <person name="Tomita M."/>
            <person name="Numata K."/>
            <person name="Arakawa K."/>
        </authorList>
    </citation>
    <scope>NUCLEOTIDE SEQUENCE</scope>
</reference>
<evidence type="ECO:0000313" key="2">
    <source>
        <dbReference type="EMBL" id="GFU13597.1"/>
    </source>
</evidence>
<dbReference type="InterPro" id="IPR005312">
    <property type="entry name" value="DUF1759"/>
</dbReference>
<dbReference type="AlphaFoldDB" id="A0A8X6Q995"/>
<name>A0A8X6Q995_NEPPI</name>
<accession>A0A8X6Q995</accession>
<dbReference type="OrthoDB" id="6423627at2759"/>
<dbReference type="Proteomes" id="UP000887013">
    <property type="component" value="Unassembled WGS sequence"/>
</dbReference>
<dbReference type="EMBL" id="BMAW01125701">
    <property type="protein sequence ID" value="GFU13597.1"/>
    <property type="molecule type" value="Genomic_DNA"/>
</dbReference>
<dbReference type="InterPro" id="IPR040676">
    <property type="entry name" value="DUF5641"/>
</dbReference>
<evidence type="ECO:0000259" key="1">
    <source>
        <dbReference type="Pfam" id="PF18701"/>
    </source>
</evidence>
<protein>
    <recommendedName>
        <fullName evidence="1">DUF5641 domain-containing protein</fullName>
    </recommendedName>
</protein>
<organism evidence="2 3">
    <name type="scientific">Nephila pilipes</name>
    <name type="common">Giant wood spider</name>
    <name type="synonym">Nephila maculata</name>
    <dbReference type="NCBI Taxonomy" id="299642"/>
    <lineage>
        <taxon>Eukaryota</taxon>
        <taxon>Metazoa</taxon>
        <taxon>Ecdysozoa</taxon>
        <taxon>Arthropoda</taxon>
        <taxon>Chelicerata</taxon>
        <taxon>Arachnida</taxon>
        <taxon>Araneae</taxon>
        <taxon>Araneomorphae</taxon>
        <taxon>Entelegynae</taxon>
        <taxon>Araneoidea</taxon>
        <taxon>Nephilidae</taxon>
        <taxon>Nephila</taxon>
    </lineage>
</organism>
<proteinExistence type="predicted"/>
<keyword evidence="3" id="KW-1185">Reference proteome</keyword>
<dbReference type="Pfam" id="PF03564">
    <property type="entry name" value="DUF1759"/>
    <property type="match status" value="1"/>
</dbReference>